<feature type="compositionally biased region" description="Polar residues" evidence="1">
    <location>
        <begin position="132"/>
        <end position="168"/>
    </location>
</feature>
<accession>A0ABR3HDW4</accession>
<gene>
    <name evidence="2" type="ORF">ABMA27_008082</name>
</gene>
<reference evidence="2 3" key="1">
    <citation type="submission" date="2024-06" db="EMBL/GenBank/DDBJ databases">
        <title>A chromosome-level genome assembly of beet webworm, Loxostege sticticalis.</title>
        <authorList>
            <person name="Zhang Y."/>
        </authorList>
    </citation>
    <scope>NUCLEOTIDE SEQUENCE [LARGE SCALE GENOMIC DNA]</scope>
    <source>
        <strain evidence="2">AQ026</strain>
        <tissue evidence="2">Whole body</tissue>
    </source>
</reference>
<organism evidence="2 3">
    <name type="scientific">Loxostege sticticalis</name>
    <name type="common">Beet webworm moth</name>
    <dbReference type="NCBI Taxonomy" id="481309"/>
    <lineage>
        <taxon>Eukaryota</taxon>
        <taxon>Metazoa</taxon>
        <taxon>Ecdysozoa</taxon>
        <taxon>Arthropoda</taxon>
        <taxon>Hexapoda</taxon>
        <taxon>Insecta</taxon>
        <taxon>Pterygota</taxon>
        <taxon>Neoptera</taxon>
        <taxon>Endopterygota</taxon>
        <taxon>Lepidoptera</taxon>
        <taxon>Glossata</taxon>
        <taxon>Ditrysia</taxon>
        <taxon>Pyraloidea</taxon>
        <taxon>Crambidae</taxon>
        <taxon>Pyraustinae</taxon>
        <taxon>Loxostege</taxon>
    </lineage>
</organism>
<evidence type="ECO:0000313" key="2">
    <source>
        <dbReference type="EMBL" id="KAL0868627.1"/>
    </source>
</evidence>
<keyword evidence="3" id="KW-1185">Reference proteome</keyword>
<sequence length="266" mass="29038">MHCESLRVFNSTLDLILNLPLNAVRYRTDQSDIETLLLFLFLNAFGNPRDGITSRRQVRNTSPERVSLLPTSDTGNTYTNTLSTNPNTKASSNIDTQAASKNPQAGLNNPQGDWNNPQAGLNNPQPGLYNPQGASNTNSQDTGVVSDLRVTSKSLTSSNTKGLSTNSERGARQAAKDDIPVFDRNKVSLDFPGALFGPSLSLLIKTTKIVGDVIQNSAVRYQSFLRLFRPLFRGPFEIKGLDPPTTTTTTTTTKAPVVADNEVRRR</sequence>
<evidence type="ECO:0000256" key="1">
    <source>
        <dbReference type="SAM" id="MobiDB-lite"/>
    </source>
</evidence>
<evidence type="ECO:0000313" key="3">
    <source>
        <dbReference type="Proteomes" id="UP001549920"/>
    </source>
</evidence>
<feature type="region of interest" description="Disordered" evidence="1">
    <location>
        <begin position="50"/>
        <end position="175"/>
    </location>
</feature>
<feature type="compositionally biased region" description="Polar residues" evidence="1">
    <location>
        <begin position="59"/>
        <end position="125"/>
    </location>
</feature>
<protein>
    <submittedName>
        <fullName evidence="2">Uncharacterized protein</fullName>
    </submittedName>
</protein>
<proteinExistence type="predicted"/>
<comment type="caution">
    <text evidence="2">The sequence shown here is derived from an EMBL/GenBank/DDBJ whole genome shotgun (WGS) entry which is preliminary data.</text>
</comment>
<name>A0ABR3HDW4_LOXSC</name>
<dbReference type="Proteomes" id="UP001549920">
    <property type="component" value="Unassembled WGS sequence"/>
</dbReference>
<dbReference type="EMBL" id="JBEUOH010000021">
    <property type="protein sequence ID" value="KAL0868627.1"/>
    <property type="molecule type" value="Genomic_DNA"/>
</dbReference>